<accession>A0A2R6S4Q8</accession>
<dbReference type="Proteomes" id="UP000186601">
    <property type="component" value="Unassembled WGS sequence"/>
</dbReference>
<dbReference type="OrthoDB" id="2977329at2759"/>
<evidence type="ECO:0000313" key="1">
    <source>
        <dbReference type="EMBL" id="PSS37233.1"/>
    </source>
</evidence>
<dbReference type="EMBL" id="MLYV02000070">
    <property type="protein sequence ID" value="PSS37233.1"/>
    <property type="molecule type" value="Genomic_DNA"/>
</dbReference>
<keyword evidence="2" id="KW-1185">Reference proteome</keyword>
<dbReference type="AlphaFoldDB" id="A0A2R6S4Q8"/>
<gene>
    <name evidence="1" type="ORF">PHLCEN_2v922</name>
</gene>
<evidence type="ECO:0000313" key="2">
    <source>
        <dbReference type="Proteomes" id="UP000186601"/>
    </source>
</evidence>
<comment type="caution">
    <text evidence="1">The sequence shown here is derived from an EMBL/GenBank/DDBJ whole genome shotgun (WGS) entry which is preliminary data.</text>
</comment>
<organism evidence="1 2">
    <name type="scientific">Hermanssonia centrifuga</name>
    <dbReference type="NCBI Taxonomy" id="98765"/>
    <lineage>
        <taxon>Eukaryota</taxon>
        <taxon>Fungi</taxon>
        <taxon>Dikarya</taxon>
        <taxon>Basidiomycota</taxon>
        <taxon>Agaricomycotina</taxon>
        <taxon>Agaricomycetes</taxon>
        <taxon>Polyporales</taxon>
        <taxon>Meruliaceae</taxon>
        <taxon>Hermanssonia</taxon>
    </lineage>
</organism>
<protein>
    <recommendedName>
        <fullName evidence="3">F-box domain-containing protein</fullName>
    </recommendedName>
</protein>
<sequence>MAGICKLPAELIEDIVVHLSEDKTSLRHCSLIGSFWTQPSYRHLFRTLTLSTLYGTSDDYIPRTLLSQQPLFLKYVHHLHIRTISLHPRIFSAILNLFPNLHSLVIQDLELHGWAPDEYFTSILEKTPTETIPLDLLVFRTGLPPEPHALCPVFDALSSIKELRFETDFYGGVSTLGMPDLCPSGHSLAVSSIYMGCYAVVGCMREIQLALDPRRLHSAFLAHWIHDLTDLSHIDQFLSSFAVGLEDVSVRFELPQYIFNFNGLAPQIDGYHKLDSIAVCTHLRSLRFILTTSLHSYLYPSLWRKCLENLLHVTPHLHKLRLDLCDSYNPYQRLDWSLWKKALDRFEELGELEVGVPEEVIDEATQFIVGKVSGRAKRLLKVVKCSET</sequence>
<evidence type="ECO:0008006" key="3">
    <source>
        <dbReference type="Google" id="ProtNLM"/>
    </source>
</evidence>
<reference evidence="1 2" key="1">
    <citation type="submission" date="2018-02" db="EMBL/GenBank/DDBJ databases">
        <title>Genome sequence of the basidiomycete white-rot fungus Phlebia centrifuga.</title>
        <authorList>
            <person name="Granchi Z."/>
            <person name="Peng M."/>
            <person name="de Vries R.P."/>
            <person name="Hilden K."/>
            <person name="Makela M.R."/>
            <person name="Grigoriev I."/>
            <person name="Riley R."/>
        </authorList>
    </citation>
    <scope>NUCLEOTIDE SEQUENCE [LARGE SCALE GENOMIC DNA]</scope>
    <source>
        <strain evidence="1 2">FBCC195</strain>
    </source>
</reference>
<proteinExistence type="predicted"/>
<name>A0A2R6S4Q8_9APHY</name>